<name>A0A1E5L0C2_9ENTE</name>
<feature type="domain" description="DUF4942" evidence="1">
    <location>
        <begin position="277"/>
        <end position="473"/>
    </location>
</feature>
<reference evidence="2 3" key="1">
    <citation type="submission" date="2016-09" db="EMBL/GenBank/DDBJ databases">
        <authorList>
            <person name="Capua I."/>
            <person name="De Benedictis P."/>
            <person name="Joannis T."/>
            <person name="Lombin L.H."/>
            <person name="Cattoli G."/>
        </authorList>
    </citation>
    <scope>NUCLEOTIDE SEQUENCE [LARGE SCALE GENOMIC DNA]</scope>
    <source>
        <strain evidence="2 3">LMG 25899</strain>
    </source>
</reference>
<dbReference type="AlphaFoldDB" id="A0A1E5L0C2"/>
<comment type="caution">
    <text evidence="2">The sequence shown here is derived from an EMBL/GenBank/DDBJ whole genome shotgun (WGS) entry which is preliminary data.</text>
</comment>
<protein>
    <recommendedName>
        <fullName evidence="1">DUF4942 domain-containing protein</fullName>
    </recommendedName>
</protein>
<dbReference type="EMBL" id="MIEK01000005">
    <property type="protein sequence ID" value="OEH83558.1"/>
    <property type="molecule type" value="Genomic_DNA"/>
</dbReference>
<dbReference type="InterPro" id="IPR031339">
    <property type="entry name" value="DUF4942"/>
</dbReference>
<organism evidence="2 3">
    <name type="scientific">Enterococcus rivorum</name>
    <dbReference type="NCBI Taxonomy" id="762845"/>
    <lineage>
        <taxon>Bacteria</taxon>
        <taxon>Bacillati</taxon>
        <taxon>Bacillota</taxon>
        <taxon>Bacilli</taxon>
        <taxon>Lactobacillales</taxon>
        <taxon>Enterococcaceae</taxon>
        <taxon>Enterococcus</taxon>
    </lineage>
</organism>
<evidence type="ECO:0000259" key="1">
    <source>
        <dbReference type="Pfam" id="PF13708"/>
    </source>
</evidence>
<evidence type="ECO:0000313" key="3">
    <source>
        <dbReference type="Proteomes" id="UP000095256"/>
    </source>
</evidence>
<proteinExistence type="predicted"/>
<keyword evidence="3" id="KW-1185">Reference proteome</keyword>
<sequence length="505" mass="59043">MNITQIAKELKVEKLLCKNMPKYSAHNNLIVNPQSLPVIEEINELNGRNSSHSFSIVSNEEDSLKEIKSKNFDIIAYDFLSLETYLEFNTIIMVPPIEQQVQYLMKAILLASTQVEHACFISSVISTEALASNNGTLKMLDKHNPEIDYYENLYDDGKTYAVISLVIDSKKTEMLDILQTSYNPRYGKSDKLETGLSTLIADKEVQNRMKEIRYLVSAYHQHVHVIKNFYKAKHVREAFESKIKSKIKEVTSRNTFYYHTPVSYSYESNINNEIMILRKNYWEQILQTQEFKNQLTSHGSSLMNEKIAAARKLEVTEENIILLLTALMNNGHEIILESCLEWFEKITNYHMNSGSKNIHYYNGWKTNKAHKINKKVIIPSYAFGRFYYLNSFKKTESFEDLNYSTKDYINDLLKMFKLLDPKVPTEFTMIEYNHFENDFMRFKLFAKGTMHIWFKDLELLEKLNFVCGQHYGWIPTSEDIKNKPEAQEFMNEHFSILGDTTALNQ</sequence>
<dbReference type="Pfam" id="PF13708">
    <property type="entry name" value="DUF4942"/>
    <property type="match status" value="1"/>
</dbReference>
<dbReference type="Proteomes" id="UP000095256">
    <property type="component" value="Unassembled WGS sequence"/>
</dbReference>
<dbReference type="RefSeq" id="WP_069697431.1">
    <property type="nucleotide sequence ID" value="NZ_JAGGMA010000012.1"/>
</dbReference>
<accession>A0A1E5L0C2</accession>
<evidence type="ECO:0000313" key="2">
    <source>
        <dbReference type="EMBL" id="OEH83558.1"/>
    </source>
</evidence>
<gene>
    <name evidence="2" type="ORF">BCR26_08750</name>
</gene>